<dbReference type="CDD" id="cd04301">
    <property type="entry name" value="NAT_SF"/>
    <property type="match status" value="1"/>
</dbReference>
<keyword evidence="2" id="KW-0808">Transferase</keyword>
<dbReference type="SUPFAM" id="SSF55729">
    <property type="entry name" value="Acyl-CoA N-acyltransferases (Nat)"/>
    <property type="match status" value="1"/>
</dbReference>
<organism evidence="2">
    <name type="scientific">Caldilinea aerophila</name>
    <dbReference type="NCBI Taxonomy" id="133453"/>
    <lineage>
        <taxon>Bacteria</taxon>
        <taxon>Bacillati</taxon>
        <taxon>Chloroflexota</taxon>
        <taxon>Caldilineae</taxon>
        <taxon>Caldilineales</taxon>
        <taxon>Caldilineaceae</taxon>
        <taxon>Caldilinea</taxon>
    </lineage>
</organism>
<sequence length="199" mass="23047">MVDDLIDADVYMIRPTMNDLPDWPLPAGYRFRTYRDGDLDVWLALHHDAEPFLPIGPEHFARSFGGRLSALYDRMFFVQTLEGEDVGSITAWWEDDRQGRGAWGRIHWVIVARAHQRRGLAKPMTAHALRRIARDHSRAMLGTNTLRLWAIKTYLDCGFIPDPMQRSDAKVVQGWRSAQEHLRHPAIEQWLQGETTFGR</sequence>
<comment type="caution">
    <text evidence="2">The sequence shown here is derived from an EMBL/GenBank/DDBJ whole genome shotgun (WGS) entry which is preliminary data.</text>
</comment>
<feature type="domain" description="N-acetyltransferase" evidence="1">
    <location>
        <begin position="29"/>
        <end position="187"/>
    </location>
</feature>
<dbReference type="GO" id="GO:0016747">
    <property type="term" value="F:acyltransferase activity, transferring groups other than amino-acyl groups"/>
    <property type="evidence" value="ECO:0007669"/>
    <property type="project" value="InterPro"/>
</dbReference>
<dbReference type="Gene3D" id="3.40.630.30">
    <property type="match status" value="1"/>
</dbReference>
<dbReference type="Pfam" id="PF00583">
    <property type="entry name" value="Acetyltransf_1"/>
    <property type="match status" value="1"/>
</dbReference>
<accession>A0A7C1FMX6</accession>
<dbReference type="PROSITE" id="PS51186">
    <property type="entry name" value="GNAT"/>
    <property type="match status" value="1"/>
</dbReference>
<reference evidence="2" key="1">
    <citation type="journal article" date="2020" name="mSystems">
        <title>Genome- and Community-Level Interaction Insights into Carbon Utilization and Element Cycling Functions of Hydrothermarchaeota in Hydrothermal Sediment.</title>
        <authorList>
            <person name="Zhou Z."/>
            <person name="Liu Y."/>
            <person name="Xu W."/>
            <person name="Pan J."/>
            <person name="Luo Z.H."/>
            <person name="Li M."/>
        </authorList>
    </citation>
    <scope>NUCLEOTIDE SEQUENCE [LARGE SCALE GENOMIC DNA]</scope>
    <source>
        <strain evidence="2">SpSt-289</strain>
    </source>
</reference>
<protein>
    <submittedName>
        <fullName evidence="2">GNAT family N-acetyltransferase</fullName>
    </submittedName>
</protein>
<gene>
    <name evidence="2" type="ORF">ENQ20_15805</name>
</gene>
<proteinExistence type="predicted"/>
<dbReference type="AlphaFoldDB" id="A0A7C1FMX6"/>
<name>A0A7C1FMX6_9CHLR</name>
<dbReference type="EMBL" id="DSMG01000165">
    <property type="protein sequence ID" value="HDX32933.1"/>
    <property type="molecule type" value="Genomic_DNA"/>
</dbReference>
<dbReference type="InterPro" id="IPR000182">
    <property type="entry name" value="GNAT_dom"/>
</dbReference>
<evidence type="ECO:0000313" key="2">
    <source>
        <dbReference type="EMBL" id="HDX32933.1"/>
    </source>
</evidence>
<evidence type="ECO:0000259" key="1">
    <source>
        <dbReference type="PROSITE" id="PS51186"/>
    </source>
</evidence>
<dbReference type="InterPro" id="IPR016181">
    <property type="entry name" value="Acyl_CoA_acyltransferase"/>
</dbReference>